<dbReference type="InterPro" id="IPR026036">
    <property type="entry name" value="PucC"/>
</dbReference>
<organism evidence="7 8">
    <name type="scientific">Lichenicoccus roseus</name>
    <dbReference type="NCBI Taxonomy" id="2683649"/>
    <lineage>
        <taxon>Bacteria</taxon>
        <taxon>Pseudomonadati</taxon>
        <taxon>Pseudomonadota</taxon>
        <taxon>Alphaproteobacteria</taxon>
        <taxon>Acetobacterales</taxon>
        <taxon>Acetobacteraceae</taxon>
        <taxon>Lichenicoccus</taxon>
    </lineage>
</organism>
<evidence type="ECO:0000256" key="1">
    <source>
        <dbReference type="ARBA" id="ARBA00004141"/>
    </source>
</evidence>
<accession>A0A5R9JAP6</accession>
<keyword evidence="4 6" id="KW-1133">Transmembrane helix</keyword>
<proteinExistence type="inferred from homology"/>
<evidence type="ECO:0000313" key="8">
    <source>
        <dbReference type="Proteomes" id="UP000305654"/>
    </source>
</evidence>
<keyword evidence="3 6" id="KW-0812">Transmembrane</keyword>
<dbReference type="InterPro" id="IPR036259">
    <property type="entry name" value="MFS_trans_sf"/>
</dbReference>
<protein>
    <submittedName>
        <fullName evidence="7">BCD family MFS transporter</fullName>
    </submittedName>
</protein>
<feature type="transmembrane region" description="Helical" evidence="6">
    <location>
        <begin position="62"/>
        <end position="80"/>
    </location>
</feature>
<feature type="transmembrane region" description="Helical" evidence="6">
    <location>
        <begin position="137"/>
        <end position="160"/>
    </location>
</feature>
<evidence type="ECO:0000256" key="6">
    <source>
        <dbReference type="SAM" id="Phobius"/>
    </source>
</evidence>
<dbReference type="SUPFAM" id="SSF103473">
    <property type="entry name" value="MFS general substrate transporter"/>
    <property type="match status" value="1"/>
</dbReference>
<dbReference type="Pfam" id="PF03209">
    <property type="entry name" value="PUCC"/>
    <property type="match status" value="1"/>
</dbReference>
<dbReference type="GO" id="GO:0016020">
    <property type="term" value="C:membrane"/>
    <property type="evidence" value="ECO:0007669"/>
    <property type="project" value="UniProtKB-SubCell"/>
</dbReference>
<feature type="transmembrane region" description="Helical" evidence="6">
    <location>
        <begin position="289"/>
        <end position="311"/>
    </location>
</feature>
<evidence type="ECO:0000256" key="5">
    <source>
        <dbReference type="ARBA" id="ARBA00023136"/>
    </source>
</evidence>
<feature type="transmembrane region" description="Helical" evidence="6">
    <location>
        <begin position="260"/>
        <end position="277"/>
    </location>
</feature>
<keyword evidence="8" id="KW-1185">Reference proteome</keyword>
<feature type="transmembrane region" description="Helical" evidence="6">
    <location>
        <begin position="204"/>
        <end position="224"/>
    </location>
</feature>
<dbReference type="CDD" id="cd06176">
    <property type="entry name" value="MFS_BCD_PucC-like"/>
    <property type="match status" value="1"/>
</dbReference>
<dbReference type="AlphaFoldDB" id="A0A5R9JAP6"/>
<feature type="transmembrane region" description="Helical" evidence="6">
    <location>
        <begin position="383"/>
        <end position="406"/>
    </location>
</feature>
<feature type="transmembrane region" description="Helical" evidence="6">
    <location>
        <begin position="348"/>
        <end position="371"/>
    </location>
</feature>
<keyword evidence="5 6" id="KW-0472">Membrane</keyword>
<dbReference type="RefSeq" id="WP_138324322.1">
    <property type="nucleotide sequence ID" value="NZ_VCDI01000001.1"/>
</dbReference>
<name>A0A5R9JAP6_9PROT</name>
<comment type="caution">
    <text evidence="7">The sequence shown here is derived from an EMBL/GenBank/DDBJ whole genome shotgun (WGS) entry which is preliminary data.</text>
</comment>
<feature type="transmembrane region" description="Helical" evidence="6">
    <location>
        <begin position="172"/>
        <end position="198"/>
    </location>
</feature>
<dbReference type="PANTHER" id="PTHR23538">
    <property type="entry name" value="44.5 KD BACTERIOCHLOROPHYLL SYNTHASE SUBUNIT"/>
    <property type="match status" value="1"/>
</dbReference>
<dbReference type="Proteomes" id="UP000305654">
    <property type="component" value="Unassembled WGS sequence"/>
</dbReference>
<dbReference type="OrthoDB" id="8558818at2"/>
<feature type="transmembrane region" description="Helical" evidence="6">
    <location>
        <begin position="432"/>
        <end position="452"/>
    </location>
</feature>
<reference evidence="7 8" key="1">
    <citation type="submission" date="2019-05" db="EMBL/GenBank/DDBJ databases">
        <authorList>
            <person name="Pankratov T."/>
            <person name="Grouzdev D."/>
        </authorList>
    </citation>
    <scope>NUCLEOTIDE SEQUENCE [LARGE SCALE GENOMIC DNA]</scope>
    <source>
        <strain evidence="7 8">KEBCLARHB70R</strain>
    </source>
</reference>
<feature type="transmembrane region" description="Helical" evidence="6">
    <location>
        <begin position="101"/>
        <end position="125"/>
    </location>
</feature>
<evidence type="ECO:0000256" key="3">
    <source>
        <dbReference type="ARBA" id="ARBA00022692"/>
    </source>
</evidence>
<evidence type="ECO:0000256" key="4">
    <source>
        <dbReference type="ARBA" id="ARBA00022989"/>
    </source>
</evidence>
<gene>
    <name evidence="7" type="ORF">FE263_02320</name>
</gene>
<dbReference type="PANTHER" id="PTHR23538:SF1">
    <property type="entry name" value="44.5 KD BACTERIOCHLOROPHYLL SYNTHASE SUBUNIT"/>
    <property type="match status" value="1"/>
</dbReference>
<evidence type="ECO:0000313" key="7">
    <source>
        <dbReference type="EMBL" id="TLU74069.1"/>
    </source>
</evidence>
<sequence>MNSRVARSWNWVGLRNLPIAEAHVGITLRRLLRLSMFQVSVGMVLALVIGTLNRVMIVELGVPARLVGLMVALPLLLAPFRAVIGFRSDNHVSVLGWRRVPYLWIGTMLQFGGLAIMPFALLLLSQGTPSTALVGEIGAAFAFLLVGAGMHTTQTVGLALATDIVPARSRPLVVALLCVMLLVGVLVSALVFGALLAHFSEERLIQVVQGAATVTVGLNAVALWKQEPRSTSQITPGKVAPRMRDAWRAMRREPDLRRRLVAVGLGTVAFSLQDVLLEPYGGQVLHLRVGATTALTALLAVGGLCGFAMAARLLLRGMDRYRVAAFGALAGLPAFAAVILSAPLQSAALFAAGTTLVGLGAALFLAGTLSGAMDAARDGSHGLALGTWGAVQSFAAGAAIALGAGLRDFVGSLARTGMFGSGLAPDTAGYDAVYVFEIALLFLTLAALGPLVRFRLPAAATLYPSKQEISRC</sequence>
<dbReference type="Gene3D" id="1.20.1250.20">
    <property type="entry name" value="MFS general substrate transporter like domains"/>
    <property type="match status" value="1"/>
</dbReference>
<feature type="transmembrane region" description="Helical" evidence="6">
    <location>
        <begin position="323"/>
        <end position="342"/>
    </location>
</feature>
<dbReference type="InterPro" id="IPR004896">
    <property type="entry name" value="PucC-rel"/>
</dbReference>
<evidence type="ECO:0000256" key="2">
    <source>
        <dbReference type="ARBA" id="ARBA00008412"/>
    </source>
</evidence>
<comment type="similarity">
    <text evidence="2">Belongs to the PucC family.</text>
</comment>
<comment type="subcellular location">
    <subcellularLocation>
        <location evidence="1">Membrane</location>
        <topology evidence="1">Multi-pass membrane protein</topology>
    </subcellularLocation>
</comment>
<feature type="transmembrane region" description="Helical" evidence="6">
    <location>
        <begin position="36"/>
        <end position="56"/>
    </location>
</feature>
<dbReference type="EMBL" id="VCDI01000001">
    <property type="protein sequence ID" value="TLU74069.1"/>
    <property type="molecule type" value="Genomic_DNA"/>
</dbReference>